<evidence type="ECO:0000256" key="3">
    <source>
        <dbReference type="ARBA" id="ARBA00022692"/>
    </source>
</evidence>
<comment type="function">
    <text evidence="7">Essential cell division protein.</text>
</comment>
<dbReference type="InterPro" id="IPR011922">
    <property type="entry name" value="Cell_div_FtsL"/>
</dbReference>
<evidence type="ECO:0000256" key="1">
    <source>
        <dbReference type="ARBA" id="ARBA00022475"/>
    </source>
</evidence>
<feature type="coiled-coil region" evidence="9">
    <location>
        <begin position="77"/>
        <end position="104"/>
    </location>
</feature>
<keyword evidence="12" id="KW-1185">Reference proteome</keyword>
<dbReference type="GO" id="GO:0043093">
    <property type="term" value="P:FtsZ-dependent cytokinesis"/>
    <property type="evidence" value="ECO:0007669"/>
    <property type="project" value="UniProtKB-UniRule"/>
</dbReference>
<evidence type="ECO:0000256" key="2">
    <source>
        <dbReference type="ARBA" id="ARBA00022618"/>
    </source>
</evidence>
<dbReference type="GO" id="GO:0032153">
    <property type="term" value="C:cell division site"/>
    <property type="evidence" value="ECO:0007669"/>
    <property type="project" value="UniProtKB-UniRule"/>
</dbReference>
<evidence type="ECO:0000256" key="10">
    <source>
        <dbReference type="SAM" id="MobiDB-lite"/>
    </source>
</evidence>
<comment type="caution">
    <text evidence="11">The sequence shown here is derived from an EMBL/GenBank/DDBJ whole genome shotgun (WGS) entry which is preliminary data.</text>
</comment>
<dbReference type="AlphaFoldDB" id="A0A3B0CWY9"/>
<proteinExistence type="inferred from homology"/>
<evidence type="ECO:0000256" key="5">
    <source>
        <dbReference type="ARBA" id="ARBA00023136"/>
    </source>
</evidence>
<dbReference type="HAMAP" id="MF_00910">
    <property type="entry name" value="FtsL"/>
    <property type="match status" value="1"/>
</dbReference>
<evidence type="ECO:0000256" key="4">
    <source>
        <dbReference type="ARBA" id="ARBA00022989"/>
    </source>
</evidence>
<evidence type="ECO:0000256" key="7">
    <source>
        <dbReference type="HAMAP-Rule" id="MF_00910"/>
    </source>
</evidence>
<keyword evidence="1 7" id="KW-1003">Cell membrane</keyword>
<feature type="region of interest" description="Disordered" evidence="10">
    <location>
        <begin position="1"/>
        <end position="38"/>
    </location>
</feature>
<dbReference type="NCBIfam" id="TIGR02209">
    <property type="entry name" value="ftsL_broad"/>
    <property type="match status" value="1"/>
</dbReference>
<keyword evidence="5 7" id="KW-0472">Membrane</keyword>
<dbReference type="EMBL" id="RBAH01000001">
    <property type="protein sequence ID" value="RKN86897.1"/>
    <property type="molecule type" value="Genomic_DNA"/>
</dbReference>
<evidence type="ECO:0000313" key="12">
    <source>
        <dbReference type="Proteomes" id="UP000282311"/>
    </source>
</evidence>
<gene>
    <name evidence="7 11" type="primary">ftsL</name>
    <name evidence="11" type="ORF">D7M11_02780</name>
</gene>
<evidence type="ECO:0000256" key="8">
    <source>
        <dbReference type="NCBIfam" id="TIGR02209"/>
    </source>
</evidence>
<keyword evidence="4 7" id="KW-1133">Transmembrane helix</keyword>
<organism evidence="11 12">
    <name type="scientific">Paenibacillus ginsengarvi</name>
    <dbReference type="NCBI Taxonomy" id="400777"/>
    <lineage>
        <taxon>Bacteria</taxon>
        <taxon>Bacillati</taxon>
        <taxon>Bacillota</taxon>
        <taxon>Bacilli</taxon>
        <taxon>Bacillales</taxon>
        <taxon>Paenibacillaceae</taxon>
        <taxon>Paenibacillus</taxon>
    </lineage>
</organism>
<comment type="similarity">
    <text evidence="7">Belongs to the FtsL family.</text>
</comment>
<dbReference type="Proteomes" id="UP000282311">
    <property type="component" value="Unassembled WGS sequence"/>
</dbReference>
<comment type="subcellular location">
    <subcellularLocation>
        <location evidence="7">Cell membrane</location>
        <topology evidence="7">Single-pass type II membrane protein</topology>
    </subcellularLocation>
    <text evidence="7">Localizes to the division septum where it forms a ring structure.</text>
</comment>
<dbReference type="InterPro" id="IPR007060">
    <property type="entry name" value="FtsL/DivIC"/>
</dbReference>
<keyword evidence="6 7" id="KW-0131">Cell cycle</keyword>
<reference evidence="11 12" key="1">
    <citation type="journal article" date="2007" name="Int. J. Syst. Evol. Microbiol.">
        <title>Paenibacillus ginsengarvi sp. nov., isolated from soil from ginseng cultivation.</title>
        <authorList>
            <person name="Yoon M.H."/>
            <person name="Ten L.N."/>
            <person name="Im W.T."/>
        </authorList>
    </citation>
    <scope>NUCLEOTIDE SEQUENCE [LARGE SCALE GENOMIC DNA]</scope>
    <source>
        <strain evidence="11 12">KCTC 13059</strain>
    </source>
</reference>
<dbReference type="Pfam" id="PF04977">
    <property type="entry name" value="DivIC"/>
    <property type="match status" value="1"/>
</dbReference>
<dbReference type="GO" id="GO:0005886">
    <property type="term" value="C:plasma membrane"/>
    <property type="evidence" value="ECO:0007669"/>
    <property type="project" value="UniProtKB-SubCell"/>
</dbReference>
<evidence type="ECO:0000313" key="11">
    <source>
        <dbReference type="EMBL" id="RKN86897.1"/>
    </source>
</evidence>
<keyword evidence="9" id="KW-0175">Coiled coil</keyword>
<protein>
    <recommendedName>
        <fullName evidence="7 8">Cell division protein FtsL</fullName>
    </recommendedName>
</protein>
<feature type="transmembrane region" description="Helical" evidence="7">
    <location>
        <begin position="54"/>
        <end position="75"/>
    </location>
</feature>
<keyword evidence="2 7" id="KW-0132">Cell division</keyword>
<name>A0A3B0CWY9_9BACL</name>
<sequence length="147" mass="17072">MGERPKEDDTRMSAYINGNLAIEQKPVKKPKQKPPQEKKKIVVKRKSIPVQEKLLYLFTVIVCVMVAGVIIWRYAQIYELNTRMQKIESQIKVLQLENNKLKLEITKYQDPKRLLDQAKAMGLVPNEELNQITKTVPNNDPLAMKKE</sequence>
<accession>A0A3B0CWY9</accession>
<evidence type="ECO:0000256" key="9">
    <source>
        <dbReference type="SAM" id="Coils"/>
    </source>
</evidence>
<keyword evidence="3 7" id="KW-0812">Transmembrane</keyword>
<feature type="compositionally biased region" description="Basic and acidic residues" evidence="10">
    <location>
        <begin position="1"/>
        <end position="11"/>
    </location>
</feature>
<evidence type="ECO:0000256" key="6">
    <source>
        <dbReference type="ARBA" id="ARBA00023306"/>
    </source>
</evidence>